<proteinExistence type="predicted"/>
<dbReference type="SMART" id="SM00478">
    <property type="entry name" value="ENDO3c"/>
    <property type="match status" value="1"/>
</dbReference>
<dbReference type="PANTHER" id="PTHR15074">
    <property type="entry name" value="METHYL-CPG-BINDING PROTEIN"/>
    <property type="match status" value="1"/>
</dbReference>
<dbReference type="SUPFAM" id="SSF48150">
    <property type="entry name" value="DNA-glycosylase"/>
    <property type="match status" value="1"/>
</dbReference>
<accession>A0A9P4MAB5</accession>
<evidence type="ECO:0000313" key="5">
    <source>
        <dbReference type="Proteomes" id="UP000799772"/>
    </source>
</evidence>
<evidence type="ECO:0000256" key="1">
    <source>
        <dbReference type="ARBA" id="ARBA00004123"/>
    </source>
</evidence>
<protein>
    <submittedName>
        <fullName evidence="4">DNA glycosylase</fullName>
    </submittedName>
</protein>
<keyword evidence="5" id="KW-1185">Reference proteome</keyword>
<dbReference type="InterPro" id="IPR045138">
    <property type="entry name" value="MeCP2/MBD4"/>
</dbReference>
<dbReference type="Pfam" id="PF00730">
    <property type="entry name" value="HhH-GPD"/>
    <property type="match status" value="1"/>
</dbReference>
<comment type="caution">
    <text evidence="4">The sequence shown here is derived from an EMBL/GenBank/DDBJ whole genome shotgun (WGS) entry which is preliminary data.</text>
</comment>
<feature type="non-terminal residue" evidence="4">
    <location>
        <position position="1"/>
    </location>
</feature>
<dbReference type="InterPro" id="IPR011257">
    <property type="entry name" value="DNA_glycosylase"/>
</dbReference>
<comment type="subcellular location">
    <subcellularLocation>
        <location evidence="1">Nucleus</location>
    </subcellularLocation>
</comment>
<dbReference type="Proteomes" id="UP000799772">
    <property type="component" value="Unassembled WGS sequence"/>
</dbReference>
<evidence type="ECO:0000256" key="2">
    <source>
        <dbReference type="ARBA" id="ARBA00023242"/>
    </source>
</evidence>
<gene>
    <name evidence="4" type="ORF">NA57DRAFT_16428</name>
</gene>
<dbReference type="Gene3D" id="1.10.340.30">
    <property type="entry name" value="Hypothetical protein, domain 2"/>
    <property type="match status" value="1"/>
</dbReference>
<organism evidence="4 5">
    <name type="scientific">Rhizodiscina lignyota</name>
    <dbReference type="NCBI Taxonomy" id="1504668"/>
    <lineage>
        <taxon>Eukaryota</taxon>
        <taxon>Fungi</taxon>
        <taxon>Dikarya</taxon>
        <taxon>Ascomycota</taxon>
        <taxon>Pezizomycotina</taxon>
        <taxon>Dothideomycetes</taxon>
        <taxon>Pleosporomycetidae</taxon>
        <taxon>Aulographales</taxon>
        <taxon>Rhizodiscinaceae</taxon>
        <taxon>Rhizodiscina</taxon>
    </lineage>
</organism>
<feature type="domain" description="HhH-GPD" evidence="3">
    <location>
        <begin position="41"/>
        <end position="206"/>
    </location>
</feature>
<dbReference type="AlphaFoldDB" id="A0A9P4MAB5"/>
<keyword evidence="2" id="KW-0539">Nucleus</keyword>
<dbReference type="EMBL" id="ML978126">
    <property type="protein sequence ID" value="KAF2098604.1"/>
    <property type="molecule type" value="Genomic_DNA"/>
</dbReference>
<name>A0A9P4MAB5_9PEZI</name>
<reference evidence="4" key="1">
    <citation type="journal article" date="2020" name="Stud. Mycol.">
        <title>101 Dothideomycetes genomes: a test case for predicting lifestyles and emergence of pathogens.</title>
        <authorList>
            <person name="Haridas S."/>
            <person name="Albert R."/>
            <person name="Binder M."/>
            <person name="Bloem J."/>
            <person name="Labutti K."/>
            <person name="Salamov A."/>
            <person name="Andreopoulos B."/>
            <person name="Baker S."/>
            <person name="Barry K."/>
            <person name="Bills G."/>
            <person name="Bluhm B."/>
            <person name="Cannon C."/>
            <person name="Castanera R."/>
            <person name="Culley D."/>
            <person name="Daum C."/>
            <person name="Ezra D."/>
            <person name="Gonzalez J."/>
            <person name="Henrissat B."/>
            <person name="Kuo A."/>
            <person name="Liang C."/>
            <person name="Lipzen A."/>
            <person name="Lutzoni F."/>
            <person name="Magnuson J."/>
            <person name="Mondo S."/>
            <person name="Nolan M."/>
            <person name="Ohm R."/>
            <person name="Pangilinan J."/>
            <person name="Park H.-J."/>
            <person name="Ramirez L."/>
            <person name="Alfaro M."/>
            <person name="Sun H."/>
            <person name="Tritt A."/>
            <person name="Yoshinaga Y."/>
            <person name="Zwiers L.-H."/>
            <person name="Turgeon B."/>
            <person name="Goodwin S."/>
            <person name="Spatafora J."/>
            <person name="Crous P."/>
            <person name="Grigoriev I."/>
        </authorList>
    </citation>
    <scope>NUCLEOTIDE SEQUENCE</scope>
    <source>
        <strain evidence="4">CBS 133067</strain>
    </source>
</reference>
<dbReference type="GO" id="GO:0003677">
    <property type="term" value="F:DNA binding"/>
    <property type="evidence" value="ECO:0007669"/>
    <property type="project" value="InterPro"/>
</dbReference>
<dbReference type="GO" id="GO:0003824">
    <property type="term" value="F:catalytic activity"/>
    <property type="evidence" value="ECO:0007669"/>
    <property type="project" value="InterPro"/>
</dbReference>
<feature type="non-terminal residue" evidence="4">
    <location>
        <position position="227"/>
    </location>
</feature>
<evidence type="ECO:0000259" key="3">
    <source>
        <dbReference type="SMART" id="SM00478"/>
    </source>
</evidence>
<dbReference type="GO" id="GO:0006285">
    <property type="term" value="P:base-excision repair, AP site formation"/>
    <property type="evidence" value="ECO:0007669"/>
    <property type="project" value="UniProtKB-ARBA"/>
</dbReference>
<sequence>KKLPTEAISGMPFPSTKAERFGLIQEELAHEPFKLIVAVIFLNQTTGKAAIPMFRKFIDTYPTIDDIANASVDEIATLIEPLGLQNNRAKILINLARTWLSKPPTKGKRYKTPQYPTKTDSNGIKLSEVLADDDERIGAFEVGHLPGCGPYALDSWRIFCRDKCRDLAAGWNGEGAAEGFQPEWMRVRPTDKELRAYLRWMWLKEGFIWDWRTGETEVASKEELEKA</sequence>
<dbReference type="OrthoDB" id="10265068at2759"/>
<evidence type="ECO:0000313" key="4">
    <source>
        <dbReference type="EMBL" id="KAF2098604.1"/>
    </source>
</evidence>
<dbReference type="InterPro" id="IPR003265">
    <property type="entry name" value="HhH-GPD_domain"/>
</dbReference>
<dbReference type="PANTHER" id="PTHR15074:SF0">
    <property type="entry name" value="METHYL-CPG-BINDING DOMAIN PROTEIN 4-LIKE PROTEIN"/>
    <property type="match status" value="1"/>
</dbReference>
<dbReference type="GO" id="GO:0005634">
    <property type="term" value="C:nucleus"/>
    <property type="evidence" value="ECO:0007669"/>
    <property type="project" value="UniProtKB-SubCell"/>
</dbReference>